<proteinExistence type="predicted"/>
<dbReference type="InterPro" id="IPR004360">
    <property type="entry name" value="Glyas_Fos-R_dOase_dom"/>
</dbReference>
<protein>
    <recommendedName>
        <fullName evidence="2">VOC domain-containing protein</fullName>
    </recommendedName>
</protein>
<dbReference type="Proteomes" id="UP001055167">
    <property type="component" value="Unassembled WGS sequence"/>
</dbReference>
<evidence type="ECO:0000313" key="3">
    <source>
        <dbReference type="EMBL" id="GJD48768.1"/>
    </source>
</evidence>
<evidence type="ECO:0000313" key="4">
    <source>
        <dbReference type="Proteomes" id="UP001055167"/>
    </source>
</evidence>
<dbReference type="PANTHER" id="PTHR43048:SF5">
    <property type="entry name" value="BLR5325 PROTEIN"/>
    <property type="match status" value="1"/>
</dbReference>
<dbReference type="Gene3D" id="3.10.180.10">
    <property type="entry name" value="2,3-Dihydroxybiphenyl 1,2-Dioxygenase, domain 1"/>
    <property type="match status" value="1"/>
</dbReference>
<dbReference type="EMBL" id="BPQH01000004">
    <property type="protein sequence ID" value="GJD48768.1"/>
    <property type="molecule type" value="Genomic_DNA"/>
</dbReference>
<keyword evidence="4" id="KW-1185">Reference proteome</keyword>
<comment type="caution">
    <text evidence="3">The sequence shown here is derived from an EMBL/GenBank/DDBJ whole genome shotgun (WGS) entry which is preliminary data.</text>
</comment>
<organism evidence="3 4">
    <name type="scientific">Methylobacterium crusticola</name>
    <dbReference type="NCBI Taxonomy" id="1697972"/>
    <lineage>
        <taxon>Bacteria</taxon>
        <taxon>Pseudomonadati</taxon>
        <taxon>Pseudomonadota</taxon>
        <taxon>Alphaproteobacteria</taxon>
        <taxon>Hyphomicrobiales</taxon>
        <taxon>Methylobacteriaceae</taxon>
        <taxon>Methylobacterium</taxon>
    </lineage>
</organism>
<dbReference type="InterPro" id="IPR029068">
    <property type="entry name" value="Glyas_Bleomycin-R_OHBP_Dase"/>
</dbReference>
<dbReference type="InterPro" id="IPR037523">
    <property type="entry name" value="VOC_core"/>
</dbReference>
<reference evidence="3" key="1">
    <citation type="journal article" date="2021" name="Front. Microbiol.">
        <title>Comprehensive Comparative Genomics and Phenotyping of Methylobacterium Species.</title>
        <authorList>
            <person name="Alessa O."/>
            <person name="Ogura Y."/>
            <person name="Fujitani Y."/>
            <person name="Takami H."/>
            <person name="Hayashi T."/>
            <person name="Sahin N."/>
            <person name="Tani A."/>
        </authorList>
    </citation>
    <scope>NUCLEOTIDE SEQUENCE</scope>
    <source>
        <strain evidence="3">KCTC 52305</strain>
    </source>
</reference>
<dbReference type="SUPFAM" id="SSF54593">
    <property type="entry name" value="Glyoxalase/Bleomycin resistance protein/Dihydroxybiphenyl dioxygenase"/>
    <property type="match status" value="1"/>
</dbReference>
<dbReference type="Pfam" id="PF00903">
    <property type="entry name" value="Glyoxalase"/>
    <property type="match status" value="1"/>
</dbReference>
<dbReference type="PANTHER" id="PTHR43048">
    <property type="entry name" value="METHYLMALONYL-COA EPIMERASE"/>
    <property type="match status" value="1"/>
</dbReference>
<gene>
    <name evidence="3" type="ORF">OPKNFCMD_1494</name>
</gene>
<name>A0ABQ4QTZ3_9HYPH</name>
<reference evidence="3" key="2">
    <citation type="submission" date="2021-08" db="EMBL/GenBank/DDBJ databases">
        <authorList>
            <person name="Tani A."/>
            <person name="Ola A."/>
            <person name="Ogura Y."/>
            <person name="Katsura K."/>
            <person name="Hayashi T."/>
        </authorList>
    </citation>
    <scope>NUCLEOTIDE SEQUENCE</scope>
    <source>
        <strain evidence="3">KCTC 52305</strain>
    </source>
</reference>
<accession>A0ABQ4QTZ3</accession>
<dbReference type="InterPro" id="IPR051785">
    <property type="entry name" value="MMCE/EMCE_epimerase"/>
</dbReference>
<evidence type="ECO:0000259" key="2">
    <source>
        <dbReference type="PROSITE" id="PS51819"/>
    </source>
</evidence>
<keyword evidence="1" id="KW-0479">Metal-binding</keyword>
<dbReference type="RefSeq" id="WP_128560337.1">
    <property type="nucleotide sequence ID" value="NZ_BPQH01000004.1"/>
</dbReference>
<sequence length="126" mass="13471">MTYRCDHLHLRSRDAVAAARFYVEALGARETGRDGAPVVSRVMLDLGGLTLFIEQAPAATGPAAQPPNLGIEHLGLRVDDIEATVADLRERGIALVSGITDVRPGLRIAFFDGPDGVRIEVLQRGA</sequence>
<evidence type="ECO:0000256" key="1">
    <source>
        <dbReference type="ARBA" id="ARBA00022723"/>
    </source>
</evidence>
<dbReference type="PROSITE" id="PS51819">
    <property type="entry name" value="VOC"/>
    <property type="match status" value="1"/>
</dbReference>
<feature type="domain" description="VOC" evidence="2">
    <location>
        <begin position="4"/>
        <end position="124"/>
    </location>
</feature>